<feature type="compositionally biased region" description="Basic and acidic residues" evidence="1">
    <location>
        <begin position="12"/>
        <end position="37"/>
    </location>
</feature>
<proteinExistence type="predicted"/>
<protein>
    <submittedName>
        <fullName evidence="2">Uncharacterized protein</fullName>
    </submittedName>
</protein>
<organism evidence="2 3">
    <name type="scientific">Hyunsoonleella jejuensis</name>
    <dbReference type="NCBI Taxonomy" id="419940"/>
    <lineage>
        <taxon>Bacteria</taxon>
        <taxon>Pseudomonadati</taxon>
        <taxon>Bacteroidota</taxon>
        <taxon>Flavobacteriia</taxon>
        <taxon>Flavobacteriales</taxon>
        <taxon>Flavobacteriaceae</taxon>
    </lineage>
</organism>
<dbReference type="AlphaFoldDB" id="A0A1H9KWY3"/>
<dbReference type="Proteomes" id="UP000198999">
    <property type="component" value="Unassembled WGS sequence"/>
</dbReference>
<evidence type="ECO:0000313" key="2">
    <source>
        <dbReference type="EMBL" id="SER03666.1"/>
    </source>
</evidence>
<feature type="non-terminal residue" evidence="2">
    <location>
        <position position="1"/>
    </location>
</feature>
<dbReference type="EMBL" id="FOFN01000005">
    <property type="protein sequence ID" value="SER03666.1"/>
    <property type="molecule type" value="Genomic_DNA"/>
</dbReference>
<gene>
    <name evidence="2" type="ORF">SAMN05421824_2854</name>
</gene>
<keyword evidence="3" id="KW-1185">Reference proteome</keyword>
<sequence length="37" mass="4182">LPNGGDHKKKLERCAERYSGEPDPETKEGERPSKKIT</sequence>
<feature type="region of interest" description="Disordered" evidence="1">
    <location>
        <begin position="1"/>
        <end position="37"/>
    </location>
</feature>
<accession>A0A1H9KWY3</accession>
<evidence type="ECO:0000313" key="3">
    <source>
        <dbReference type="Proteomes" id="UP000198999"/>
    </source>
</evidence>
<evidence type="ECO:0000256" key="1">
    <source>
        <dbReference type="SAM" id="MobiDB-lite"/>
    </source>
</evidence>
<reference evidence="2 3" key="1">
    <citation type="submission" date="2016-10" db="EMBL/GenBank/DDBJ databases">
        <authorList>
            <person name="de Groot N.N."/>
        </authorList>
    </citation>
    <scope>NUCLEOTIDE SEQUENCE [LARGE SCALE GENOMIC DNA]</scope>
    <source>
        <strain evidence="2 3">DSM 21035</strain>
    </source>
</reference>
<name>A0A1H9KWY3_9FLAO</name>